<keyword evidence="2" id="KW-1185">Reference proteome</keyword>
<reference evidence="1 2" key="1">
    <citation type="journal article" date="2023" name="Mol. Phylogenet. Evol.">
        <title>Genome-scale phylogeny and comparative genomics of the fungal order Sordariales.</title>
        <authorList>
            <person name="Hensen N."/>
            <person name="Bonometti L."/>
            <person name="Westerberg I."/>
            <person name="Brannstrom I.O."/>
            <person name="Guillou S."/>
            <person name="Cros-Aarteil S."/>
            <person name="Calhoun S."/>
            <person name="Haridas S."/>
            <person name="Kuo A."/>
            <person name="Mondo S."/>
            <person name="Pangilinan J."/>
            <person name="Riley R."/>
            <person name="LaButti K."/>
            <person name="Andreopoulos B."/>
            <person name="Lipzen A."/>
            <person name="Chen C."/>
            <person name="Yan M."/>
            <person name="Daum C."/>
            <person name="Ng V."/>
            <person name="Clum A."/>
            <person name="Steindorff A."/>
            <person name="Ohm R.A."/>
            <person name="Martin F."/>
            <person name="Silar P."/>
            <person name="Natvig D.O."/>
            <person name="Lalanne C."/>
            <person name="Gautier V."/>
            <person name="Ament-Velasquez S.L."/>
            <person name="Kruys A."/>
            <person name="Hutchinson M.I."/>
            <person name="Powell A.J."/>
            <person name="Barry K."/>
            <person name="Miller A.N."/>
            <person name="Grigoriev I.V."/>
            <person name="Debuchy R."/>
            <person name="Gladieux P."/>
            <person name="Hiltunen Thoren M."/>
            <person name="Johannesson H."/>
        </authorList>
    </citation>
    <scope>NUCLEOTIDE SEQUENCE [LARGE SCALE GENOMIC DNA]</scope>
    <source>
        <strain evidence="1 2">FGSC 10403</strain>
    </source>
</reference>
<evidence type="ECO:0000313" key="1">
    <source>
        <dbReference type="EMBL" id="KAK3499245.1"/>
    </source>
</evidence>
<comment type="caution">
    <text evidence="1">The sequence shown here is derived from an EMBL/GenBank/DDBJ whole genome shotgun (WGS) entry which is preliminary data.</text>
</comment>
<dbReference type="EMBL" id="JAULSX010000001">
    <property type="protein sequence ID" value="KAK3499245.1"/>
    <property type="molecule type" value="Genomic_DNA"/>
</dbReference>
<organism evidence="1 2">
    <name type="scientific">Neurospora hispaniola</name>
    <dbReference type="NCBI Taxonomy" id="588809"/>
    <lineage>
        <taxon>Eukaryota</taxon>
        <taxon>Fungi</taxon>
        <taxon>Dikarya</taxon>
        <taxon>Ascomycota</taxon>
        <taxon>Pezizomycotina</taxon>
        <taxon>Sordariomycetes</taxon>
        <taxon>Sordariomycetidae</taxon>
        <taxon>Sordariales</taxon>
        <taxon>Sordariaceae</taxon>
        <taxon>Neurospora</taxon>
    </lineage>
</organism>
<accession>A0AAJ0IF44</accession>
<sequence>MDGNSPQAAALRIGRLSIRTRNHTLAGCNNVQFGRDETVCTYVCHVMIRLYGTVTATVVSFLQDKATVSQLSYNVNGARLTTSTYPRPRLKWLSLLGNDMGLTTITTTTNADC</sequence>
<dbReference type="AlphaFoldDB" id="A0AAJ0IF44"/>
<proteinExistence type="predicted"/>
<dbReference type="GeneID" id="87872029"/>
<gene>
    <name evidence="1" type="ORF">B0T23DRAFT_307013</name>
</gene>
<protein>
    <submittedName>
        <fullName evidence="1">Uncharacterized protein</fullName>
    </submittedName>
</protein>
<name>A0AAJ0IF44_9PEZI</name>
<dbReference type="RefSeq" id="XP_062696878.1">
    <property type="nucleotide sequence ID" value="XM_062834407.1"/>
</dbReference>
<evidence type="ECO:0000313" key="2">
    <source>
        <dbReference type="Proteomes" id="UP001285908"/>
    </source>
</evidence>
<dbReference type="Proteomes" id="UP001285908">
    <property type="component" value="Unassembled WGS sequence"/>
</dbReference>